<evidence type="ECO:0000256" key="4">
    <source>
        <dbReference type="ARBA" id="ARBA00022491"/>
    </source>
</evidence>
<keyword evidence="6 9" id="KW-0010">Activator</keyword>
<dbReference type="GO" id="GO:0045944">
    <property type="term" value="P:positive regulation of transcription by RNA polymerase II"/>
    <property type="evidence" value="ECO:0007669"/>
    <property type="project" value="TreeGrafter"/>
</dbReference>
<evidence type="ECO:0000256" key="8">
    <source>
        <dbReference type="ARBA" id="ARBA00023242"/>
    </source>
</evidence>
<evidence type="ECO:0000256" key="3">
    <source>
        <dbReference type="ARBA" id="ARBA00019618"/>
    </source>
</evidence>
<feature type="region of interest" description="Disordered" evidence="10">
    <location>
        <begin position="229"/>
        <end position="252"/>
    </location>
</feature>
<feature type="compositionally biased region" description="Polar residues" evidence="10">
    <location>
        <begin position="308"/>
        <end position="330"/>
    </location>
</feature>
<feature type="compositionally biased region" description="Polar residues" evidence="10">
    <location>
        <begin position="631"/>
        <end position="641"/>
    </location>
</feature>
<comment type="subunit">
    <text evidence="9">Component of the Mediator complex.</text>
</comment>
<evidence type="ECO:0000259" key="11">
    <source>
        <dbReference type="Pfam" id="PF06333"/>
    </source>
</evidence>
<feature type="region of interest" description="Disordered" evidence="10">
    <location>
        <begin position="266"/>
        <end position="403"/>
    </location>
</feature>
<feature type="compositionally biased region" description="Polar residues" evidence="10">
    <location>
        <begin position="1249"/>
        <end position="1258"/>
    </location>
</feature>
<evidence type="ECO:0000256" key="5">
    <source>
        <dbReference type="ARBA" id="ARBA00023015"/>
    </source>
</evidence>
<feature type="compositionally biased region" description="Low complexity" evidence="10">
    <location>
        <begin position="365"/>
        <end position="397"/>
    </location>
</feature>
<dbReference type="GO" id="GO:0003713">
    <property type="term" value="F:transcription coactivator activity"/>
    <property type="evidence" value="ECO:0007669"/>
    <property type="project" value="TreeGrafter"/>
</dbReference>
<dbReference type="Proteomes" id="UP000792457">
    <property type="component" value="Unassembled WGS sequence"/>
</dbReference>
<evidence type="ECO:0000313" key="13">
    <source>
        <dbReference type="EMBL" id="KAG8224142.1"/>
    </source>
</evidence>
<feature type="compositionally biased region" description="Gly residues" evidence="10">
    <location>
        <begin position="1771"/>
        <end position="1780"/>
    </location>
</feature>
<gene>
    <name evidence="13" type="ORF">J437_LFUL005476</name>
</gene>
<evidence type="ECO:0000256" key="1">
    <source>
        <dbReference type="ARBA" id="ARBA00004123"/>
    </source>
</evidence>
<sequence length="1910" mass="202417">MPTLSPHPPLSNTGAGMGGRPATPLESQDRGTPGATPSDLNGPKSVSSVSNQVFSPYPAASSIEANRPVDSVGGVGSQGPASAHSVGNAPPSVPPLPPSTPLPAPALSTSTTVTSNSTTTTSHPSFTIKRPVLSSREYEDALVEEERPWELLYNYITLDAWLNHPVKRFKPSDSGIDNSWSSRSGDLYSFANAHGSTASSPPPIQNGMGQTANGANNFMVVKQEIKQEPMDVDSGLQSQRSSDPYEFDDDVAVPTVSMDGFKRFDSVKDEDASGSGPQQQGQQQRKGGAGPGGQPGGTQFEGAVVATNGPTKCTSGNLFTNEGLQPSYSDLDQIFDNSDDTSSDEALPVPTPPDSNQPVGGPEDTAASSSSNTTSSNPKMSKGGAPSLTASTSTPLTNGGGITVGILRPEELSKMFPTPPSLEHNPIASPCQGDGTQAEMIASGSDVLMIGGGPSSTGSLTPHYKQEIYPNMGSPQEENVEDWSYVYRPPLMYKMVGSSKYAPLTNLPSQSLPPITLPAHLVYKPSWLFPPVSIQQQEKNSHNGSSHPGGIGLGMNSGPNSVGSSAPTHPVSPATTLAGPYSGPDGPGSVGGLLRGGGPSSVNVATPGPPPYEMPSPASNASPYLGKINSMDASGQGTGSSVMGPHGAAPMVAGVRDGTAGSTMPVATVPPPEASSLVVNILLSDSVLNLFRDHNFDSCTLCVCNAGPKVVGNIRGSDAGVYLPDSMSGGTSGISPSNGGSSSDGTSGPAGLEEDPVRCSCGFSAVVNRRLAHGSGIFFEDEVEITGLAATAAVAAMAERKRRSLAHLVDPDGKGQGEVNSSGNTNEKGSSNLASALDHVPQNVIELIREQCMIIRSPSNALVRRVTRLRQPAGPINMGVGGPTAYCNGIGPNSPSINVLELADGNEVTSVALEQGAIALGGLEALSALAGRSHHSSSLIVPNSSEFSCRMEEGQRTACVHNWPYLRARGPHCNQDIVRVMKGLRPLLQDAVQKKCTTHLWDAPYTVSGPLTWRQFHRLAGRGTDDRCEPQPIPSLIVGYEKDWLSLSPYALHYWEKLLLEPYSYARDVAYVVVAPDNEYILQKVRSYFRELSATYEVCRLGRHCPITKVLRDGILRVGKTAALKLAKEPVDDWFNLLGENYTSNMLKLYAQVCRHHLAPHLSQVPMDRTLLDPHEGSGTSSSSSSSSSGVPSNRHPDHRSTSSPMPPPPPSTPDSSGAGSLQPPGSIPDKAPSTPKPEPPDGDASFPRESSASNSGSGPEGCHSNEDDEGEPPAIVVYLVEPFSLTATNEEEEEDLQRLACLGLMRCFTTIISLESILELAKSRDHNKHNDHMRALALSVFSQCRRLMAHTSNIISLESILELAKSRDHNKHNDHMRALALSVFSQCRRLMAHTSNVKSLTGFGPAAAGDLFLKSKDDKNRAHFRLYTPPYVLAPSKDKAESGESFSSSAVGISSMGGGSGMGVVGSGVGGPGSGSSQSADYHHCSVLYVSYCLSGDQRWLLASCIDERGEVFETSSINIEIPNRCKLMIKNASWSYRLRRKKASARRIGLQKLMDWILGVMSQSVQPWRLVVGRIGRIGHGELKGWSWLLSRKSLLKASKHLKELCRQCALGYPGEAPCILSACLVSFEPDSALRLMPDQFTPDERFSQTSVNCALSTPQDVTSTHILVFPTSATTQSSQTAFQEQHINGPELGDDELFSALNDDMPEGIDGMQDFNDIFSTWPEPGGPGVPSPTGSPRRGDSVSQPGSPGGLGNSNQHSPFPCNGTSGRNGSGGLGGETQEEVGTLLQQPLALGYLVSTAPTGPMPSWFWASCPHLEGVCPVFLKNALHLHSPAIQQSSDDILQQQSAVTVHPLDSQYTTDVLRYVMEGYNALSWLALDSNSHDRLSCLPAHIQALMQLYQVASNLV</sequence>
<evidence type="ECO:0000256" key="9">
    <source>
        <dbReference type="RuleBase" id="RU364134"/>
    </source>
</evidence>
<dbReference type="PANTHER" id="PTHR48249:SF3">
    <property type="entry name" value="MEDIATOR OF RNA POLYMERASE II TRANSCRIPTION SUBUNIT 13"/>
    <property type="match status" value="1"/>
</dbReference>
<dbReference type="InterPro" id="IPR041285">
    <property type="entry name" value="MID_MedPIWI"/>
</dbReference>
<dbReference type="Pfam" id="PF18296">
    <property type="entry name" value="MID_MedPIWI"/>
    <property type="match status" value="1"/>
</dbReference>
<keyword evidence="14" id="KW-1185">Reference proteome</keyword>
<dbReference type="OrthoDB" id="103819at2759"/>
<feature type="domain" description="MID" evidence="12">
    <location>
        <begin position="1067"/>
        <end position="1347"/>
    </location>
</feature>
<feature type="region of interest" description="Disordered" evidence="10">
    <location>
        <begin position="1169"/>
        <end position="1271"/>
    </location>
</feature>
<feature type="domain" description="Mediator complex subunit Med13 C-terminal" evidence="11">
    <location>
        <begin position="1481"/>
        <end position="1899"/>
    </location>
</feature>
<reference evidence="13" key="2">
    <citation type="submission" date="2017-10" db="EMBL/GenBank/DDBJ databases">
        <title>Ladona fulva Genome sequencing and assembly.</title>
        <authorList>
            <person name="Murali S."/>
            <person name="Richards S."/>
            <person name="Bandaranaike D."/>
            <person name="Bellair M."/>
            <person name="Blankenburg K."/>
            <person name="Chao H."/>
            <person name="Dinh H."/>
            <person name="Doddapaneni H."/>
            <person name="Dugan-Rocha S."/>
            <person name="Elkadiri S."/>
            <person name="Gnanaolivu R."/>
            <person name="Hernandez B."/>
            <person name="Skinner E."/>
            <person name="Javaid M."/>
            <person name="Lee S."/>
            <person name="Li M."/>
            <person name="Ming W."/>
            <person name="Munidasa M."/>
            <person name="Muniz J."/>
            <person name="Nguyen L."/>
            <person name="Hughes D."/>
            <person name="Osuji N."/>
            <person name="Pu L.-L."/>
            <person name="Puazo M."/>
            <person name="Qu C."/>
            <person name="Quiroz J."/>
            <person name="Raj R."/>
            <person name="Weissenberger G."/>
            <person name="Xin Y."/>
            <person name="Zou X."/>
            <person name="Han Y."/>
            <person name="Worley K."/>
            <person name="Muzny D."/>
            <person name="Gibbs R."/>
        </authorList>
    </citation>
    <scope>NUCLEOTIDE SEQUENCE</scope>
    <source>
        <strain evidence="13">Sampled in the wild</strain>
    </source>
</reference>
<accession>A0A8K0JY86</accession>
<feature type="compositionally biased region" description="Pro residues" evidence="10">
    <location>
        <begin position="91"/>
        <end position="104"/>
    </location>
</feature>
<feature type="compositionally biased region" description="Gly residues" evidence="10">
    <location>
        <begin position="287"/>
        <end position="296"/>
    </location>
</feature>
<feature type="compositionally biased region" description="Low complexity" evidence="10">
    <location>
        <begin position="274"/>
        <end position="286"/>
    </location>
</feature>
<feature type="region of interest" description="Disordered" evidence="10">
    <location>
        <begin position="536"/>
        <end position="641"/>
    </location>
</feature>
<feature type="compositionally biased region" description="Polar residues" evidence="10">
    <location>
        <begin position="536"/>
        <end position="546"/>
    </location>
</feature>
<comment type="caution">
    <text evidence="13">The sequence shown here is derived from an EMBL/GenBank/DDBJ whole genome shotgun (WGS) entry which is preliminary data.</text>
</comment>
<name>A0A8K0JY86_LADFU</name>
<feature type="compositionally biased region" description="Low complexity" evidence="10">
    <location>
        <begin position="1177"/>
        <end position="1190"/>
    </location>
</feature>
<dbReference type="InterPro" id="IPR009401">
    <property type="entry name" value="Med13_C"/>
</dbReference>
<evidence type="ECO:0000256" key="6">
    <source>
        <dbReference type="ARBA" id="ARBA00023159"/>
    </source>
</evidence>
<keyword evidence="7 9" id="KW-0804">Transcription</keyword>
<feature type="region of interest" description="Disordered" evidence="10">
    <location>
        <begin position="807"/>
        <end position="832"/>
    </location>
</feature>
<keyword evidence="4 9" id="KW-0678">Repressor</keyword>
<evidence type="ECO:0000256" key="7">
    <source>
        <dbReference type="ARBA" id="ARBA00023163"/>
    </source>
</evidence>
<evidence type="ECO:0000256" key="2">
    <source>
        <dbReference type="ARBA" id="ARBA00009354"/>
    </source>
</evidence>
<dbReference type="PANTHER" id="PTHR48249">
    <property type="entry name" value="MEDIATOR OF RNA POLYMERASE II TRANSCRIPTION SUBUNIT 13"/>
    <property type="match status" value="1"/>
</dbReference>
<keyword evidence="8 9" id="KW-0539">Nucleus</keyword>
<protein>
    <recommendedName>
        <fullName evidence="3 9">Mediator of RNA polymerase II transcription subunit 13</fullName>
    </recommendedName>
</protein>
<organism evidence="13 14">
    <name type="scientific">Ladona fulva</name>
    <name type="common">Scarce chaser dragonfly</name>
    <name type="synonym">Libellula fulva</name>
    <dbReference type="NCBI Taxonomy" id="123851"/>
    <lineage>
        <taxon>Eukaryota</taxon>
        <taxon>Metazoa</taxon>
        <taxon>Ecdysozoa</taxon>
        <taxon>Arthropoda</taxon>
        <taxon>Hexapoda</taxon>
        <taxon>Insecta</taxon>
        <taxon>Pterygota</taxon>
        <taxon>Palaeoptera</taxon>
        <taxon>Odonata</taxon>
        <taxon>Epiprocta</taxon>
        <taxon>Anisoptera</taxon>
        <taxon>Libelluloidea</taxon>
        <taxon>Libellulidae</taxon>
        <taxon>Ladona</taxon>
    </lineage>
</organism>
<feature type="compositionally biased region" description="Polar residues" evidence="10">
    <location>
        <begin position="557"/>
        <end position="567"/>
    </location>
</feature>
<keyword evidence="5 9" id="KW-0805">Transcription regulation</keyword>
<feature type="compositionally biased region" description="Polar residues" evidence="10">
    <location>
        <begin position="818"/>
        <end position="832"/>
    </location>
</feature>
<comment type="subcellular location">
    <subcellularLocation>
        <location evidence="1 9">Nucleus</location>
    </subcellularLocation>
</comment>
<evidence type="ECO:0000259" key="12">
    <source>
        <dbReference type="Pfam" id="PF18296"/>
    </source>
</evidence>
<reference evidence="13" key="1">
    <citation type="submission" date="2013-04" db="EMBL/GenBank/DDBJ databases">
        <authorList>
            <person name="Qu J."/>
            <person name="Murali S.C."/>
            <person name="Bandaranaike D."/>
            <person name="Bellair M."/>
            <person name="Blankenburg K."/>
            <person name="Chao H."/>
            <person name="Dinh H."/>
            <person name="Doddapaneni H."/>
            <person name="Downs B."/>
            <person name="Dugan-Rocha S."/>
            <person name="Elkadiri S."/>
            <person name="Gnanaolivu R.D."/>
            <person name="Hernandez B."/>
            <person name="Javaid M."/>
            <person name="Jayaseelan J.C."/>
            <person name="Lee S."/>
            <person name="Li M."/>
            <person name="Ming W."/>
            <person name="Munidasa M."/>
            <person name="Muniz J."/>
            <person name="Nguyen L."/>
            <person name="Ongeri F."/>
            <person name="Osuji N."/>
            <person name="Pu L.-L."/>
            <person name="Puazo M."/>
            <person name="Qu C."/>
            <person name="Quiroz J."/>
            <person name="Raj R."/>
            <person name="Weissenberger G."/>
            <person name="Xin Y."/>
            <person name="Zou X."/>
            <person name="Han Y."/>
            <person name="Richards S."/>
            <person name="Worley K."/>
            <person name="Muzny D."/>
            <person name="Gibbs R."/>
        </authorList>
    </citation>
    <scope>NUCLEOTIDE SEQUENCE</scope>
    <source>
        <strain evidence="13">Sampled in the wild</strain>
    </source>
</reference>
<feature type="region of interest" description="Disordered" evidence="10">
    <location>
        <begin position="1"/>
        <end position="52"/>
    </location>
</feature>
<dbReference type="Pfam" id="PF06333">
    <property type="entry name" value="Med13_C"/>
    <property type="match status" value="1"/>
</dbReference>
<dbReference type="GO" id="GO:0016592">
    <property type="term" value="C:mediator complex"/>
    <property type="evidence" value="ECO:0007669"/>
    <property type="project" value="InterPro"/>
</dbReference>
<dbReference type="EMBL" id="KZ308185">
    <property type="protein sequence ID" value="KAG8224142.1"/>
    <property type="molecule type" value="Genomic_DNA"/>
</dbReference>
<feature type="compositionally biased region" description="Low complexity" evidence="10">
    <location>
        <begin position="733"/>
        <end position="751"/>
    </location>
</feature>
<feature type="region of interest" description="Disordered" evidence="10">
    <location>
        <begin position="1707"/>
        <end position="1782"/>
    </location>
</feature>
<feature type="region of interest" description="Disordered" evidence="10">
    <location>
        <begin position="727"/>
        <end position="753"/>
    </location>
</feature>
<feature type="compositionally biased region" description="Gly residues" evidence="10">
    <location>
        <begin position="585"/>
        <end position="599"/>
    </location>
</feature>
<dbReference type="InterPro" id="IPR051139">
    <property type="entry name" value="Mediator_complx_sub13"/>
</dbReference>
<comment type="similarity">
    <text evidence="2 9">Belongs to the Mediator complex subunit 13 family.</text>
</comment>
<feature type="region of interest" description="Disordered" evidence="10">
    <location>
        <begin position="65"/>
        <end position="125"/>
    </location>
</feature>
<evidence type="ECO:0000313" key="14">
    <source>
        <dbReference type="Proteomes" id="UP000792457"/>
    </source>
</evidence>
<evidence type="ECO:0000256" key="10">
    <source>
        <dbReference type="SAM" id="MobiDB-lite"/>
    </source>
</evidence>
<feature type="compositionally biased region" description="Low complexity" evidence="10">
    <location>
        <begin position="105"/>
        <end position="125"/>
    </location>
</feature>
<proteinExistence type="inferred from homology"/>
<comment type="function">
    <text evidence="9">Component of the Mediator complex, a coactivator involved in regulated transcription of nearly all RNA polymerase II-dependent genes. Mediator functions as a bridge to convey information from gene-specific regulatory proteins to the basal RNA polymerase II transcription machinery. Mediator is recruited to promoters by direct interactions with regulatory proteins and serves as a scaffold for the assembly of a functional preinitiation complex with RNA polymerase II and the general transcription factors.</text>
</comment>